<proteinExistence type="predicted"/>
<evidence type="ECO:0000313" key="1">
    <source>
        <dbReference type="EMBL" id="SHG23986.1"/>
    </source>
</evidence>
<dbReference type="AlphaFoldDB" id="A0A1M5I6H5"/>
<evidence type="ECO:0000313" key="2">
    <source>
        <dbReference type="Proteomes" id="UP000183945"/>
    </source>
</evidence>
<dbReference type="EMBL" id="FQVT01000007">
    <property type="protein sequence ID" value="SHG23986.1"/>
    <property type="molecule type" value="Genomic_DNA"/>
</dbReference>
<name>A0A1M5I6H5_SALEC</name>
<sequence>MNSYAASLELIERHCYFTINIPPLRGLREIRNVIFAIE</sequence>
<protein>
    <submittedName>
        <fullName evidence="1">Uncharacterized protein</fullName>
    </submittedName>
</protein>
<gene>
    <name evidence="1" type="ORF">SAMN05444483_1071</name>
</gene>
<keyword evidence="2" id="KW-1185">Reference proteome</keyword>
<reference evidence="2" key="1">
    <citation type="submission" date="2016-11" db="EMBL/GenBank/DDBJ databases">
        <authorList>
            <person name="Varghese N."/>
            <person name="Submissions S."/>
        </authorList>
    </citation>
    <scope>NUCLEOTIDE SEQUENCE [LARGE SCALE GENOMIC DNA]</scope>
    <source>
        <strain evidence="2">DSM 24579</strain>
    </source>
</reference>
<dbReference type="Proteomes" id="UP000183945">
    <property type="component" value="Unassembled WGS sequence"/>
</dbReference>
<accession>A0A1M5I6H5</accession>
<organism evidence="1 2">
    <name type="scientific">Salegentibacter echinorum</name>
    <dbReference type="NCBI Taxonomy" id="1073325"/>
    <lineage>
        <taxon>Bacteria</taxon>
        <taxon>Pseudomonadati</taxon>
        <taxon>Bacteroidota</taxon>
        <taxon>Flavobacteriia</taxon>
        <taxon>Flavobacteriales</taxon>
        <taxon>Flavobacteriaceae</taxon>
        <taxon>Salegentibacter</taxon>
    </lineage>
</organism>